<dbReference type="Proteomes" id="UP000029964">
    <property type="component" value="Unassembled WGS sequence"/>
</dbReference>
<feature type="region of interest" description="Disordered" evidence="1">
    <location>
        <begin position="29"/>
        <end position="59"/>
    </location>
</feature>
<accession>A0A086ST16</accession>
<proteinExistence type="predicted"/>
<protein>
    <submittedName>
        <fullName evidence="2">Uncharacterized protein</fullName>
    </submittedName>
</protein>
<evidence type="ECO:0000313" key="2">
    <source>
        <dbReference type="EMBL" id="KFH40248.1"/>
    </source>
</evidence>
<keyword evidence="3" id="KW-1185">Reference proteome</keyword>
<dbReference type="AlphaFoldDB" id="A0A086ST16"/>
<gene>
    <name evidence="2" type="ORF">ACRE_090910</name>
</gene>
<name>A0A086ST16_HAPC1</name>
<dbReference type="HOGENOM" id="CLU_2960167_0_0_1"/>
<dbReference type="EMBL" id="JPKY01000283">
    <property type="protein sequence ID" value="KFH40248.1"/>
    <property type="molecule type" value="Genomic_DNA"/>
</dbReference>
<organism evidence="2 3">
    <name type="scientific">Hapsidospora chrysogenum (strain ATCC 11550 / CBS 779.69 / DSM 880 / IAM 14645 / JCM 23072 / IMI 49137)</name>
    <name type="common">Acremonium chrysogenum</name>
    <dbReference type="NCBI Taxonomy" id="857340"/>
    <lineage>
        <taxon>Eukaryota</taxon>
        <taxon>Fungi</taxon>
        <taxon>Dikarya</taxon>
        <taxon>Ascomycota</taxon>
        <taxon>Pezizomycotina</taxon>
        <taxon>Sordariomycetes</taxon>
        <taxon>Hypocreomycetidae</taxon>
        <taxon>Hypocreales</taxon>
        <taxon>Bionectriaceae</taxon>
        <taxon>Hapsidospora</taxon>
    </lineage>
</organism>
<evidence type="ECO:0000256" key="1">
    <source>
        <dbReference type="SAM" id="MobiDB-lite"/>
    </source>
</evidence>
<sequence>MAGKGVSTKVRCSNQQGGGCWVLLASRFSSGTPSSTEQGHRSTGEAPVPQEQSMARREQ</sequence>
<evidence type="ECO:0000313" key="3">
    <source>
        <dbReference type="Proteomes" id="UP000029964"/>
    </source>
</evidence>
<comment type="caution">
    <text evidence="2">The sequence shown here is derived from an EMBL/GenBank/DDBJ whole genome shotgun (WGS) entry which is preliminary data.</text>
</comment>
<reference evidence="3" key="1">
    <citation type="journal article" date="2014" name="Genome Announc.">
        <title>Genome sequence and annotation of Acremonium chrysogenum, producer of the beta-lactam antibiotic cephalosporin C.</title>
        <authorList>
            <person name="Terfehr D."/>
            <person name="Dahlmann T.A."/>
            <person name="Specht T."/>
            <person name="Zadra I."/>
            <person name="Kuernsteiner H."/>
            <person name="Kueck U."/>
        </authorList>
    </citation>
    <scope>NUCLEOTIDE SEQUENCE [LARGE SCALE GENOMIC DNA]</scope>
    <source>
        <strain evidence="3">ATCC 11550 / CBS 779.69 / DSM 880 / IAM 14645 / JCM 23072 / IMI 49137</strain>
    </source>
</reference>